<keyword evidence="3" id="KW-1185">Reference proteome</keyword>
<evidence type="ECO:0000313" key="3">
    <source>
        <dbReference type="Proteomes" id="UP000823405"/>
    </source>
</evidence>
<evidence type="ECO:0000256" key="1">
    <source>
        <dbReference type="SAM" id="SignalP"/>
    </source>
</evidence>
<comment type="caution">
    <text evidence="2">The sequence shown here is derived from an EMBL/GenBank/DDBJ whole genome shotgun (WGS) entry which is preliminary data.</text>
</comment>
<sequence>MTKLITSLALSALAITLLLTAEARKGNIGQIAQVESAEDFCFFLPPMEGGDISDNEDRAVAFCTKPMSKAPGARLFPEGFIESAHFKENKEQNWVQVTGKMTPKVYSLSKKDGGGQYDVKAPVGAACANYKYFVNMVEPDGSIFCMRCCQTKEDCPVGKSTYGCKAVIDGKYD</sequence>
<keyword evidence="1" id="KW-0732">Signal</keyword>
<organism evidence="2 3">
    <name type="scientific">Linnemannia gamsii</name>
    <dbReference type="NCBI Taxonomy" id="64522"/>
    <lineage>
        <taxon>Eukaryota</taxon>
        <taxon>Fungi</taxon>
        <taxon>Fungi incertae sedis</taxon>
        <taxon>Mucoromycota</taxon>
        <taxon>Mortierellomycotina</taxon>
        <taxon>Mortierellomycetes</taxon>
        <taxon>Mortierellales</taxon>
        <taxon>Mortierellaceae</taxon>
        <taxon>Linnemannia</taxon>
    </lineage>
</organism>
<reference evidence="2" key="1">
    <citation type="journal article" date="2020" name="Fungal Divers.">
        <title>Resolving the Mortierellaceae phylogeny through synthesis of multi-gene phylogenetics and phylogenomics.</title>
        <authorList>
            <person name="Vandepol N."/>
            <person name="Liber J."/>
            <person name="Desiro A."/>
            <person name="Na H."/>
            <person name="Kennedy M."/>
            <person name="Barry K."/>
            <person name="Grigoriev I.V."/>
            <person name="Miller A.N."/>
            <person name="O'Donnell K."/>
            <person name="Stajich J.E."/>
            <person name="Bonito G."/>
        </authorList>
    </citation>
    <scope>NUCLEOTIDE SEQUENCE</scope>
    <source>
        <strain evidence="2">NVP60</strain>
    </source>
</reference>
<feature type="signal peptide" evidence="1">
    <location>
        <begin position="1"/>
        <end position="23"/>
    </location>
</feature>
<feature type="chain" id="PRO_5040484471" evidence="1">
    <location>
        <begin position="24"/>
        <end position="173"/>
    </location>
</feature>
<dbReference type="Proteomes" id="UP000823405">
    <property type="component" value="Unassembled WGS sequence"/>
</dbReference>
<accession>A0A9P6UPQ9</accession>
<dbReference type="OrthoDB" id="3044029at2759"/>
<name>A0A9P6UPQ9_9FUNG</name>
<dbReference type="AlphaFoldDB" id="A0A9P6UPQ9"/>
<proteinExistence type="predicted"/>
<protein>
    <submittedName>
        <fullName evidence="2">Uncharacterized protein</fullName>
    </submittedName>
</protein>
<evidence type="ECO:0000313" key="2">
    <source>
        <dbReference type="EMBL" id="KAG0315442.1"/>
    </source>
</evidence>
<gene>
    <name evidence="2" type="ORF">BGZ97_008233</name>
</gene>
<dbReference type="EMBL" id="JAAAIN010000373">
    <property type="protein sequence ID" value="KAG0315442.1"/>
    <property type="molecule type" value="Genomic_DNA"/>
</dbReference>